<proteinExistence type="predicted"/>
<evidence type="ECO:0008006" key="3">
    <source>
        <dbReference type="Google" id="ProtNLM"/>
    </source>
</evidence>
<gene>
    <name evidence="1" type="ORF">FEM48_Zijuj01G0120200</name>
</gene>
<evidence type="ECO:0000313" key="2">
    <source>
        <dbReference type="Proteomes" id="UP000813462"/>
    </source>
</evidence>
<accession>A0A978W152</accession>
<dbReference type="AlphaFoldDB" id="A0A978W152"/>
<organism evidence="1 2">
    <name type="scientific">Ziziphus jujuba var. spinosa</name>
    <dbReference type="NCBI Taxonomy" id="714518"/>
    <lineage>
        <taxon>Eukaryota</taxon>
        <taxon>Viridiplantae</taxon>
        <taxon>Streptophyta</taxon>
        <taxon>Embryophyta</taxon>
        <taxon>Tracheophyta</taxon>
        <taxon>Spermatophyta</taxon>
        <taxon>Magnoliopsida</taxon>
        <taxon>eudicotyledons</taxon>
        <taxon>Gunneridae</taxon>
        <taxon>Pentapetalae</taxon>
        <taxon>rosids</taxon>
        <taxon>fabids</taxon>
        <taxon>Rosales</taxon>
        <taxon>Rhamnaceae</taxon>
        <taxon>Paliureae</taxon>
        <taxon>Ziziphus</taxon>
    </lineage>
</organism>
<sequence length="116" mass="13344">MIPFDIMIAILRSEVEEYGGEMKLLTFAFNVQWREAELQAIHWASAYAEDKGWNLIEWSSDAALVVKKIVDQSTPPLSWFTYFEMIEVRVSYNGDILPNDILNLCTLDRLGKNVSL</sequence>
<comment type="caution">
    <text evidence="1">The sequence shown here is derived from an EMBL/GenBank/DDBJ whole genome shotgun (WGS) entry which is preliminary data.</text>
</comment>
<reference evidence="1" key="1">
    <citation type="journal article" date="2021" name="Front. Plant Sci.">
        <title>Chromosome-Scale Genome Assembly for Chinese Sour Jujube and Insights Into Its Genome Evolution and Domestication Signature.</title>
        <authorList>
            <person name="Shen L.-Y."/>
            <person name="Luo H."/>
            <person name="Wang X.-L."/>
            <person name="Wang X.-M."/>
            <person name="Qiu X.-J."/>
            <person name="Liu H."/>
            <person name="Zhou S.-S."/>
            <person name="Jia K.-H."/>
            <person name="Nie S."/>
            <person name="Bao Y.-T."/>
            <person name="Zhang R.-G."/>
            <person name="Yun Q.-Z."/>
            <person name="Chai Y.-H."/>
            <person name="Lu J.-Y."/>
            <person name="Li Y."/>
            <person name="Zhao S.-W."/>
            <person name="Mao J.-F."/>
            <person name="Jia S.-G."/>
            <person name="Mao Y.-M."/>
        </authorList>
    </citation>
    <scope>NUCLEOTIDE SEQUENCE</scope>
    <source>
        <strain evidence="1">AT0</strain>
        <tissue evidence="1">Leaf</tissue>
    </source>
</reference>
<protein>
    <recommendedName>
        <fullName evidence="3">RNase H type-1 domain-containing protein</fullName>
    </recommendedName>
</protein>
<evidence type="ECO:0000313" key="1">
    <source>
        <dbReference type="EMBL" id="KAH7545686.1"/>
    </source>
</evidence>
<dbReference type="Proteomes" id="UP000813462">
    <property type="component" value="Unassembled WGS sequence"/>
</dbReference>
<name>A0A978W152_ZIZJJ</name>
<dbReference type="EMBL" id="JAEACU010000001">
    <property type="protein sequence ID" value="KAH7545686.1"/>
    <property type="molecule type" value="Genomic_DNA"/>
</dbReference>